<evidence type="ECO:0000256" key="2">
    <source>
        <dbReference type="ARBA" id="ARBA00006929"/>
    </source>
</evidence>
<dbReference type="NCBIfam" id="NF001305">
    <property type="entry name" value="PRK00249.1-5"/>
    <property type="match status" value="1"/>
</dbReference>
<keyword evidence="4 7" id="KW-0472">Membrane</keyword>
<keyword evidence="5 7" id="KW-0975">Bacterial flagellum</keyword>
<dbReference type="RefSeq" id="WP_114644555.1">
    <property type="nucleotide sequence ID" value="NZ_QQNH01000002.1"/>
</dbReference>
<feature type="chain" id="PRO_5016689405" description="Flagellar L-ring protein" evidence="8">
    <location>
        <begin position="27"/>
        <end position="246"/>
    </location>
</feature>
<evidence type="ECO:0000313" key="10">
    <source>
        <dbReference type="Proteomes" id="UP000253759"/>
    </source>
</evidence>
<dbReference type="OrthoDB" id="9789227at2"/>
<keyword evidence="3 7" id="KW-0732">Signal</keyword>
<dbReference type="PANTHER" id="PTHR34933">
    <property type="entry name" value="FLAGELLAR L-RING PROTEIN"/>
    <property type="match status" value="1"/>
</dbReference>
<dbReference type="Pfam" id="PF02107">
    <property type="entry name" value="FlgH"/>
    <property type="match status" value="1"/>
</dbReference>
<feature type="signal peptide" evidence="8">
    <location>
        <begin position="1"/>
        <end position="26"/>
    </location>
</feature>
<reference evidence="10" key="1">
    <citation type="submission" date="2018-07" db="EMBL/GenBank/DDBJ databases">
        <authorList>
            <person name="Liu B.-T."/>
            <person name="Du Z."/>
        </authorList>
    </citation>
    <scope>NUCLEOTIDE SEQUENCE [LARGE SCALE GENOMIC DNA]</scope>
    <source>
        <strain evidence="10">XYN52</strain>
    </source>
</reference>
<proteinExistence type="inferred from homology"/>
<dbReference type="PROSITE" id="PS51257">
    <property type="entry name" value="PROKAR_LIPOPROTEIN"/>
    <property type="match status" value="1"/>
</dbReference>
<evidence type="ECO:0000256" key="5">
    <source>
        <dbReference type="ARBA" id="ARBA00023143"/>
    </source>
</evidence>
<evidence type="ECO:0000256" key="8">
    <source>
        <dbReference type="SAM" id="SignalP"/>
    </source>
</evidence>
<dbReference type="HAMAP" id="MF_00415">
    <property type="entry name" value="FlgH"/>
    <property type="match status" value="1"/>
</dbReference>
<dbReference type="InterPro" id="IPR000527">
    <property type="entry name" value="Flag_Lring"/>
</dbReference>
<protein>
    <recommendedName>
        <fullName evidence="7">Flagellar L-ring protein</fullName>
    </recommendedName>
    <alternativeName>
        <fullName evidence="7">Basal body L-ring protein</fullName>
    </alternativeName>
</protein>
<evidence type="ECO:0000256" key="6">
    <source>
        <dbReference type="ARBA" id="ARBA00023237"/>
    </source>
</evidence>
<evidence type="ECO:0000256" key="3">
    <source>
        <dbReference type="ARBA" id="ARBA00022729"/>
    </source>
</evidence>
<gene>
    <name evidence="7" type="primary">flgH</name>
    <name evidence="9" type="ORF">DVH29_02405</name>
</gene>
<comment type="subunit">
    <text evidence="7">The basal body constitutes a major portion of the flagellar organelle and consists of four rings (L,P,S, and M) mounted on a central rod.</text>
</comment>
<accession>A0A369W8F9</accession>
<dbReference type="AlphaFoldDB" id="A0A369W8F9"/>
<dbReference type="GO" id="GO:0009279">
    <property type="term" value="C:cell outer membrane"/>
    <property type="evidence" value="ECO:0007669"/>
    <property type="project" value="UniProtKB-SubCell"/>
</dbReference>
<comment type="subcellular location">
    <subcellularLocation>
        <location evidence="7">Cell outer membrane</location>
        <topology evidence="7">Lipid-anchor</topology>
    </subcellularLocation>
    <subcellularLocation>
        <location evidence="7">Bacterial flagellum basal body</location>
    </subcellularLocation>
</comment>
<sequence length="246" mass="25761">MKSAFKIAAGLLLVSLLAACSTTDRLANVSRAPALTPITDPTVTAGYRPVTMPMPAAEPAVYQANSLFRSDARGFFKDQRASKVGDILTVLVTIDDNARIGNTTTASRSSSNTTGLGGALGSIFNSITPADVSPDAAIGTSSGINNTGNGSVNRSEQITTQVAAVVTQVLPNGNLVIEGRQEVRVNFEVRDLIVVGIVRPEDIGSDNTISSTKIAEARIAYGGRGQITDVQQPRYGQQILDAILPF</sequence>
<keyword evidence="9" id="KW-0966">Cell projection</keyword>
<dbReference type="Proteomes" id="UP000253759">
    <property type="component" value="Unassembled WGS sequence"/>
</dbReference>
<keyword evidence="9" id="KW-0969">Cilium</keyword>
<evidence type="ECO:0000256" key="1">
    <source>
        <dbReference type="ARBA" id="ARBA00002591"/>
    </source>
</evidence>
<comment type="function">
    <text evidence="1 7">Assembles around the rod to form the L-ring and probably protects the motor/basal body from shearing forces during rotation.</text>
</comment>
<dbReference type="GO" id="GO:0003774">
    <property type="term" value="F:cytoskeletal motor activity"/>
    <property type="evidence" value="ECO:0007669"/>
    <property type="project" value="InterPro"/>
</dbReference>
<evidence type="ECO:0000256" key="7">
    <source>
        <dbReference type="HAMAP-Rule" id="MF_00415"/>
    </source>
</evidence>
<keyword evidence="6 7" id="KW-0998">Cell outer membrane</keyword>
<comment type="caution">
    <text evidence="9">The sequence shown here is derived from an EMBL/GenBank/DDBJ whole genome shotgun (WGS) entry which is preliminary data.</text>
</comment>
<evidence type="ECO:0000313" key="9">
    <source>
        <dbReference type="EMBL" id="RDE10259.1"/>
    </source>
</evidence>
<comment type="similarity">
    <text evidence="2 7">Belongs to the FlgH family.</text>
</comment>
<evidence type="ECO:0000256" key="4">
    <source>
        <dbReference type="ARBA" id="ARBA00023136"/>
    </source>
</evidence>
<organism evidence="9 10">
    <name type="scientific">Pelagibacterium lacus</name>
    <dbReference type="NCBI Taxonomy" id="2282655"/>
    <lineage>
        <taxon>Bacteria</taxon>
        <taxon>Pseudomonadati</taxon>
        <taxon>Pseudomonadota</taxon>
        <taxon>Alphaproteobacteria</taxon>
        <taxon>Hyphomicrobiales</taxon>
        <taxon>Devosiaceae</taxon>
        <taxon>Pelagibacterium</taxon>
    </lineage>
</organism>
<name>A0A369W8F9_9HYPH</name>
<keyword evidence="7" id="KW-0449">Lipoprotein</keyword>
<dbReference type="EMBL" id="QQNH01000002">
    <property type="protein sequence ID" value="RDE10259.1"/>
    <property type="molecule type" value="Genomic_DNA"/>
</dbReference>
<dbReference type="GO" id="GO:0009427">
    <property type="term" value="C:bacterial-type flagellum basal body, distal rod, L ring"/>
    <property type="evidence" value="ECO:0007669"/>
    <property type="project" value="InterPro"/>
</dbReference>
<keyword evidence="10" id="KW-1185">Reference proteome</keyword>
<keyword evidence="9" id="KW-0282">Flagellum</keyword>
<dbReference type="PANTHER" id="PTHR34933:SF1">
    <property type="entry name" value="FLAGELLAR L-RING PROTEIN"/>
    <property type="match status" value="1"/>
</dbReference>
<dbReference type="GO" id="GO:0071973">
    <property type="term" value="P:bacterial-type flagellum-dependent cell motility"/>
    <property type="evidence" value="ECO:0007669"/>
    <property type="project" value="InterPro"/>
</dbReference>
<dbReference type="PRINTS" id="PR01008">
    <property type="entry name" value="FLGLRINGFLGH"/>
</dbReference>